<feature type="compositionally biased region" description="Polar residues" evidence="3">
    <location>
        <begin position="771"/>
        <end position="792"/>
    </location>
</feature>
<reference evidence="5" key="1">
    <citation type="journal article" date="2015" name="BMC Genomics">
        <title>Draft genome of a commonly misdiagnosed multidrug resistant pathogen Candida auris.</title>
        <authorList>
            <person name="Chatterjee S."/>
            <person name="Alampalli S.V."/>
            <person name="Nageshan R.K."/>
            <person name="Chettiar S.T."/>
            <person name="Joshi S."/>
            <person name="Tatu U.S."/>
        </authorList>
    </citation>
    <scope>NUCLEOTIDE SEQUENCE [LARGE SCALE GENOMIC DNA]</scope>
    <source>
        <strain evidence="5">6684</strain>
    </source>
</reference>
<evidence type="ECO:0000313" key="5">
    <source>
        <dbReference type="Proteomes" id="UP000037122"/>
    </source>
</evidence>
<evidence type="ECO:0000256" key="1">
    <source>
        <dbReference type="ARBA" id="ARBA00010216"/>
    </source>
</evidence>
<dbReference type="VEuPathDB" id="FungiDB:B9J08_002308"/>
<protein>
    <recommendedName>
        <fullName evidence="2">Protein EFR3</fullName>
    </recommendedName>
</protein>
<evidence type="ECO:0000256" key="3">
    <source>
        <dbReference type="SAM" id="MobiDB-lite"/>
    </source>
</evidence>
<dbReference type="GO" id="GO:0072659">
    <property type="term" value="P:protein localization to plasma membrane"/>
    <property type="evidence" value="ECO:0007669"/>
    <property type="project" value="InterPro"/>
</dbReference>
<dbReference type="VEuPathDB" id="FungiDB:CJI96_0004809"/>
<evidence type="ECO:0000313" key="4">
    <source>
        <dbReference type="EMBL" id="KND97476.1"/>
    </source>
</evidence>
<name>A0A0L0NTI5_CANAR</name>
<evidence type="ECO:0000256" key="2">
    <source>
        <dbReference type="ARBA" id="ARBA00017967"/>
    </source>
</evidence>
<dbReference type="PANTHER" id="PTHR47766">
    <property type="entry name" value="PROTEIN EFR3"/>
    <property type="match status" value="1"/>
</dbReference>
<dbReference type="InterPro" id="IPR039786">
    <property type="entry name" value="EFR3"/>
</dbReference>
<dbReference type="EMBL" id="LGST01000041">
    <property type="protein sequence ID" value="KND97476.1"/>
    <property type="molecule type" value="Genomic_DNA"/>
</dbReference>
<dbReference type="VEuPathDB" id="FungiDB:CJJ07_005034"/>
<dbReference type="AlphaFoldDB" id="A0A0L0NTI5"/>
<dbReference type="GO" id="GO:0005886">
    <property type="term" value="C:plasma membrane"/>
    <property type="evidence" value="ECO:0007669"/>
    <property type="project" value="TreeGrafter"/>
</dbReference>
<dbReference type="VEuPathDB" id="FungiDB:QG37_05862"/>
<dbReference type="PANTHER" id="PTHR47766:SF1">
    <property type="entry name" value="PROTEIN EFR3"/>
    <property type="match status" value="1"/>
</dbReference>
<dbReference type="VEuPathDB" id="FungiDB:CJJ09_005400"/>
<dbReference type="Pfam" id="PF21072">
    <property type="entry name" value="EFR3"/>
    <property type="match status" value="1"/>
</dbReference>
<comment type="caution">
    <text evidence="4">The sequence shown here is derived from an EMBL/GenBank/DDBJ whole genome shotgun (WGS) entry which is preliminary data.</text>
</comment>
<gene>
    <name evidence="4" type="ORF">QG37_05862</name>
</gene>
<comment type="similarity">
    <text evidence="1">Belongs to the EFR3 family.</text>
</comment>
<accession>A0A0L0NTI5</accession>
<dbReference type="VEuPathDB" id="FungiDB:CJI97_001851"/>
<sequence length="873" mass="97414">MRIVPQHKHQKLILQCYPPGKIPDKKPNPLELSYLLYYALTRRIKLVKVVDFLAAKTKRDVKGGKTGNLQVTLGIILALIEKCNDNLNAFAAQVVSILSSILSVKELPLCKSLVSTYGVLCSKLDGGLFTGDKLFVESFTQFTEHFINTGVSQLNGSPTNKLEWRLVALSTSKHVFNCLGFNSRLSQKFISLCVPLLAQTVLLNSSQSNLLTRLNSNLNVDGDEKFHILNRVVTARTAQQAKAIEERLESDSVSDEDLNEEALAGLRVLFNTSLSTQISEATNTVVEFNFKNSSQTEVDDWGTTFLEMCASWIPVQLRFIALLTLLHRLSALSEKTDSNTKNYNVLVHTAKSVLGLVSSNFNMIGLSISDVIQQLLTLQTNLYLLLADYLSSDQVKQLSKIYSECVCNLSSHIYYYDQVQDSIEGILMQVDSVMLHVESSKISRVHDLVAVLLDNISKVMNLLTRKSSSITRNEATLENWDLGLQLLTLEKSYEDFALEASAEQKSSLESKFLQVFSEFLKIEFLKEGAKDSPRASSPKAGYTEENVLTEGPERFLTPDYNEYISHPQNFLNNILVHSNEYLSAPSSPSVTKSLLKTLQTLLSVTGINFVHNFIPMFLHWQLLGGAASPVEIEKDKFAYLLLKSLVEVLNEKYATQLKRDITKLTLWEAITQDLDERRASVSDGSILGSLTNRVSQQMIYDFFETTPLSEYINPQKSVSLDLSQIHHSHDGRDNKLAKTDNNSDHFQDSRDRHGSSATNTNGHAHGLGSANDISSIHSGLAQSPTKINGTVDTQTSLNSNNLYNLQQTNYRYSLLPKVSELKNTVSGQVPDARFLFQQDSSTPRSVLNKHSASKDMNTILRSLSTEEDNDIVV</sequence>
<dbReference type="InterPro" id="IPR049150">
    <property type="entry name" value="EFR3_HEAT-like_rpt"/>
</dbReference>
<feature type="compositionally biased region" description="Basic and acidic residues" evidence="3">
    <location>
        <begin position="727"/>
        <end position="754"/>
    </location>
</feature>
<feature type="region of interest" description="Disordered" evidence="3">
    <location>
        <begin position="726"/>
        <end position="793"/>
    </location>
</feature>
<dbReference type="Proteomes" id="UP000037122">
    <property type="component" value="Unassembled WGS sequence"/>
</dbReference>
<organism evidence="4 5">
    <name type="scientific">Candidozyma auris</name>
    <name type="common">Yeast</name>
    <name type="synonym">Candida auris</name>
    <dbReference type="NCBI Taxonomy" id="498019"/>
    <lineage>
        <taxon>Eukaryota</taxon>
        <taxon>Fungi</taxon>
        <taxon>Dikarya</taxon>
        <taxon>Ascomycota</taxon>
        <taxon>Saccharomycotina</taxon>
        <taxon>Pichiomycetes</taxon>
        <taxon>Metschnikowiaceae</taxon>
        <taxon>Candidozyma</taxon>
    </lineage>
</organism>
<proteinExistence type="inferred from homology"/>